<dbReference type="PANTHER" id="PTHR21366:SF14">
    <property type="entry name" value="GLYOXALASE DOMAIN-CONTAINING PROTEIN 5"/>
    <property type="match status" value="1"/>
</dbReference>
<dbReference type="KEGG" id="sphj:BSL82_04755"/>
<dbReference type="PROSITE" id="PS51819">
    <property type="entry name" value="VOC"/>
    <property type="match status" value="1"/>
</dbReference>
<dbReference type="Pfam" id="PF00903">
    <property type="entry name" value="Glyoxalase"/>
    <property type="match status" value="1"/>
</dbReference>
<dbReference type="AlphaFoldDB" id="A0A1L3ZST8"/>
<dbReference type="PANTHER" id="PTHR21366">
    <property type="entry name" value="GLYOXALASE FAMILY PROTEIN"/>
    <property type="match status" value="1"/>
</dbReference>
<dbReference type="Proteomes" id="UP000182063">
    <property type="component" value="Chromosome"/>
</dbReference>
<dbReference type="InterPro" id="IPR004360">
    <property type="entry name" value="Glyas_Fos-R_dOase_dom"/>
</dbReference>
<evidence type="ECO:0000259" key="1">
    <source>
        <dbReference type="PROSITE" id="PS51819"/>
    </source>
</evidence>
<dbReference type="RefSeq" id="WP_072596264.1">
    <property type="nucleotide sequence ID" value="NZ_CP018221.1"/>
</dbReference>
<accession>A0A1L3ZST8</accession>
<dbReference type="EMBL" id="CP018221">
    <property type="protein sequence ID" value="API58706.1"/>
    <property type="molecule type" value="Genomic_DNA"/>
</dbReference>
<organism evidence="2 3">
    <name type="scientific">Tardibacter chloracetimidivorans</name>
    <dbReference type="NCBI Taxonomy" id="1921510"/>
    <lineage>
        <taxon>Bacteria</taxon>
        <taxon>Pseudomonadati</taxon>
        <taxon>Pseudomonadota</taxon>
        <taxon>Alphaproteobacteria</taxon>
        <taxon>Sphingomonadales</taxon>
        <taxon>Sphingomonadaceae</taxon>
        <taxon>Tardibacter</taxon>
    </lineage>
</organism>
<dbReference type="InterPro" id="IPR037523">
    <property type="entry name" value="VOC_core"/>
</dbReference>
<keyword evidence="3" id="KW-1185">Reference proteome</keyword>
<dbReference type="InterPro" id="IPR050383">
    <property type="entry name" value="GlyoxalaseI/FosfomycinResist"/>
</dbReference>
<dbReference type="Gene3D" id="3.10.180.10">
    <property type="entry name" value="2,3-Dihydroxybiphenyl 1,2-Dioxygenase, domain 1"/>
    <property type="match status" value="1"/>
</dbReference>
<dbReference type="InterPro" id="IPR029068">
    <property type="entry name" value="Glyas_Bleomycin-R_OHBP_Dase"/>
</dbReference>
<evidence type="ECO:0000313" key="2">
    <source>
        <dbReference type="EMBL" id="API58706.1"/>
    </source>
</evidence>
<dbReference type="OrthoDB" id="5243302at2"/>
<name>A0A1L3ZST8_9SPHN</name>
<sequence length="174" mass="20287">MSIVDNIFQEAKPSYFAHFVIRTSNYEAMVKWYEDFLQAQRVFSNDRATFLTYDDEHHRVAIVNRPDLIPTTPQHAGIDHVAYSMASIHDLVINYERLKALEILPYWGINHGPTTSMYYRDPDGNQIELQVDNWSEPGRTREYFQTPEFAANPIGVAFDPEEFARDFQHRAEGI</sequence>
<proteinExistence type="predicted"/>
<dbReference type="STRING" id="1921510.BSL82_04755"/>
<protein>
    <recommendedName>
        <fullName evidence="1">VOC domain-containing protein</fullName>
    </recommendedName>
</protein>
<reference evidence="3" key="1">
    <citation type="submission" date="2016-11" db="EMBL/GenBank/DDBJ databases">
        <title>Complete Genome Sequence of alachlor-degrading Sphingomonas sp. strain JJ-A5.</title>
        <authorList>
            <person name="Lee H."/>
            <person name="Ka J.-O."/>
        </authorList>
    </citation>
    <scope>NUCLEOTIDE SEQUENCE [LARGE SCALE GENOMIC DNA]</scope>
    <source>
        <strain evidence="3">JJ-A5</strain>
    </source>
</reference>
<feature type="domain" description="VOC" evidence="1">
    <location>
        <begin position="15"/>
        <end position="132"/>
    </location>
</feature>
<dbReference type="SUPFAM" id="SSF54593">
    <property type="entry name" value="Glyoxalase/Bleomycin resistance protein/Dihydroxybiphenyl dioxygenase"/>
    <property type="match status" value="1"/>
</dbReference>
<evidence type="ECO:0000313" key="3">
    <source>
        <dbReference type="Proteomes" id="UP000182063"/>
    </source>
</evidence>
<gene>
    <name evidence="2" type="ORF">BSL82_04755</name>
</gene>